<feature type="region of interest" description="Disordered" evidence="1">
    <location>
        <begin position="1"/>
        <end position="42"/>
    </location>
</feature>
<feature type="compositionally biased region" description="Basic residues" evidence="1">
    <location>
        <begin position="9"/>
        <end position="18"/>
    </location>
</feature>
<reference evidence="2" key="1">
    <citation type="journal article" date="2023" name="Science">
        <title>Genome structures resolve the early diversification of teleost fishes.</title>
        <authorList>
            <person name="Parey E."/>
            <person name="Louis A."/>
            <person name="Montfort J."/>
            <person name="Bouchez O."/>
            <person name="Roques C."/>
            <person name="Iampietro C."/>
            <person name="Lluch J."/>
            <person name="Castinel A."/>
            <person name="Donnadieu C."/>
            <person name="Desvignes T."/>
            <person name="Floi Bucao C."/>
            <person name="Jouanno E."/>
            <person name="Wen M."/>
            <person name="Mejri S."/>
            <person name="Dirks R."/>
            <person name="Jansen H."/>
            <person name="Henkel C."/>
            <person name="Chen W.J."/>
            <person name="Zahm M."/>
            <person name="Cabau C."/>
            <person name="Klopp C."/>
            <person name="Thompson A.W."/>
            <person name="Robinson-Rechavi M."/>
            <person name="Braasch I."/>
            <person name="Lecointre G."/>
            <person name="Bobe J."/>
            <person name="Postlethwait J.H."/>
            <person name="Berthelot C."/>
            <person name="Roest Crollius H."/>
            <person name="Guiguen Y."/>
        </authorList>
    </citation>
    <scope>NUCLEOTIDE SEQUENCE</scope>
    <source>
        <strain evidence="2">Concon-B</strain>
    </source>
</reference>
<keyword evidence="3" id="KW-1185">Reference proteome</keyword>
<evidence type="ECO:0000313" key="2">
    <source>
        <dbReference type="EMBL" id="KAJ8261339.1"/>
    </source>
</evidence>
<proteinExistence type="predicted"/>
<sequence>MNFRDRLVNKRKQRKRRMQQLGARAKIGGRNRANQDIRRRSRRTVTAKCFTVQRGD</sequence>
<comment type="caution">
    <text evidence="2">The sequence shown here is derived from an EMBL/GenBank/DDBJ whole genome shotgun (WGS) entry which is preliminary data.</text>
</comment>
<dbReference type="Proteomes" id="UP001152803">
    <property type="component" value="Unassembled WGS sequence"/>
</dbReference>
<evidence type="ECO:0000256" key="1">
    <source>
        <dbReference type="SAM" id="MobiDB-lite"/>
    </source>
</evidence>
<evidence type="ECO:0000313" key="3">
    <source>
        <dbReference type="Proteomes" id="UP001152803"/>
    </source>
</evidence>
<dbReference type="AlphaFoldDB" id="A0A9Q1D8G4"/>
<dbReference type="EMBL" id="JAFJMO010000012">
    <property type="protein sequence ID" value="KAJ8261339.1"/>
    <property type="molecule type" value="Genomic_DNA"/>
</dbReference>
<organism evidence="2 3">
    <name type="scientific">Conger conger</name>
    <name type="common">Conger eel</name>
    <name type="synonym">Muraena conger</name>
    <dbReference type="NCBI Taxonomy" id="82655"/>
    <lineage>
        <taxon>Eukaryota</taxon>
        <taxon>Metazoa</taxon>
        <taxon>Chordata</taxon>
        <taxon>Craniata</taxon>
        <taxon>Vertebrata</taxon>
        <taxon>Euteleostomi</taxon>
        <taxon>Actinopterygii</taxon>
        <taxon>Neopterygii</taxon>
        <taxon>Teleostei</taxon>
        <taxon>Anguilliformes</taxon>
        <taxon>Congridae</taxon>
        <taxon>Conger</taxon>
    </lineage>
</organism>
<protein>
    <submittedName>
        <fullName evidence="2">Uncharacterized protein</fullName>
    </submittedName>
</protein>
<name>A0A9Q1D8G4_CONCO</name>
<accession>A0A9Q1D8G4</accession>
<gene>
    <name evidence="2" type="ORF">COCON_G00170620</name>
</gene>